<accession>A0ABT7M4P6</accession>
<comment type="caution">
    <text evidence="2">The sequence shown here is derived from an EMBL/GenBank/DDBJ whole genome shotgun (WGS) entry which is preliminary data.</text>
</comment>
<dbReference type="SUPFAM" id="SSF53187">
    <property type="entry name" value="Zn-dependent exopeptidases"/>
    <property type="match status" value="1"/>
</dbReference>
<dbReference type="InterPro" id="IPR011650">
    <property type="entry name" value="Peptidase_M20_dimer"/>
</dbReference>
<dbReference type="Pfam" id="PF07687">
    <property type="entry name" value="M20_dimer"/>
    <property type="match status" value="1"/>
</dbReference>
<dbReference type="PANTHER" id="PTHR11014:SF63">
    <property type="entry name" value="METALLOPEPTIDASE, PUTATIVE (AFU_ORTHOLOGUE AFUA_6G09600)-RELATED"/>
    <property type="match status" value="1"/>
</dbReference>
<dbReference type="Pfam" id="PF01546">
    <property type="entry name" value="Peptidase_M20"/>
    <property type="match status" value="1"/>
</dbReference>
<keyword evidence="3" id="KW-1185">Reference proteome</keyword>
<protein>
    <submittedName>
        <fullName evidence="2">Amidohydrolase</fullName>
    </submittedName>
</protein>
<dbReference type="RefSeq" id="WP_286051734.1">
    <property type="nucleotide sequence ID" value="NZ_JASVWF010000001.1"/>
</dbReference>
<organism evidence="2 3">
    <name type="scientific">Actinomycetospora termitidis</name>
    <dbReference type="NCBI Taxonomy" id="3053470"/>
    <lineage>
        <taxon>Bacteria</taxon>
        <taxon>Bacillati</taxon>
        <taxon>Actinomycetota</taxon>
        <taxon>Actinomycetes</taxon>
        <taxon>Pseudonocardiales</taxon>
        <taxon>Pseudonocardiaceae</taxon>
        <taxon>Actinomycetospora</taxon>
    </lineage>
</organism>
<reference evidence="2 3" key="1">
    <citation type="submission" date="2023-06" db="EMBL/GenBank/DDBJ databases">
        <title>Actinomycetospora Odt1-22.</title>
        <authorList>
            <person name="Supong K."/>
        </authorList>
    </citation>
    <scope>NUCLEOTIDE SEQUENCE [LARGE SCALE GENOMIC DNA]</scope>
    <source>
        <strain evidence="2 3">Odt1-22</strain>
    </source>
</reference>
<dbReference type="Gene3D" id="3.30.70.360">
    <property type="match status" value="1"/>
</dbReference>
<feature type="domain" description="Peptidase M20 dimerisation" evidence="1">
    <location>
        <begin position="197"/>
        <end position="292"/>
    </location>
</feature>
<gene>
    <name evidence="2" type="ORF">QRT03_06750</name>
</gene>
<dbReference type="Proteomes" id="UP001231924">
    <property type="component" value="Unassembled WGS sequence"/>
</dbReference>
<dbReference type="PIRSF" id="PIRSF005962">
    <property type="entry name" value="Pept_M20D_amidohydro"/>
    <property type="match status" value="1"/>
</dbReference>
<proteinExistence type="predicted"/>
<dbReference type="InterPro" id="IPR017439">
    <property type="entry name" value="Amidohydrolase"/>
</dbReference>
<evidence type="ECO:0000313" key="3">
    <source>
        <dbReference type="Proteomes" id="UP001231924"/>
    </source>
</evidence>
<evidence type="ECO:0000313" key="2">
    <source>
        <dbReference type="EMBL" id="MDL5155646.1"/>
    </source>
</evidence>
<dbReference type="EMBL" id="JASVWF010000001">
    <property type="protein sequence ID" value="MDL5155646.1"/>
    <property type="molecule type" value="Genomic_DNA"/>
</dbReference>
<dbReference type="NCBIfam" id="TIGR01891">
    <property type="entry name" value="amidohydrolases"/>
    <property type="match status" value="1"/>
</dbReference>
<dbReference type="InterPro" id="IPR002933">
    <property type="entry name" value="Peptidase_M20"/>
</dbReference>
<name>A0ABT7M4P6_9PSEU</name>
<dbReference type="Gene3D" id="3.40.630.10">
    <property type="entry name" value="Zn peptidases"/>
    <property type="match status" value="1"/>
</dbReference>
<evidence type="ECO:0000259" key="1">
    <source>
        <dbReference type="Pfam" id="PF07687"/>
    </source>
</evidence>
<dbReference type="InterPro" id="IPR036264">
    <property type="entry name" value="Bact_exopeptidase_dim_dom"/>
</dbReference>
<dbReference type="PANTHER" id="PTHR11014">
    <property type="entry name" value="PEPTIDASE M20 FAMILY MEMBER"/>
    <property type="match status" value="1"/>
</dbReference>
<dbReference type="SUPFAM" id="SSF55031">
    <property type="entry name" value="Bacterial exopeptidase dimerisation domain"/>
    <property type="match status" value="1"/>
</dbReference>
<sequence>MTDAMLDGIDGLLDGAREFYTDLHAHPELSMREERTAGLAAARLSDAGFEVTTGVGTTGVVGVLRNGDGPTVALRADMDALPVREATGLPYASTATATDDDGRETPVAHACGHDMHVAWLAAAAAQLAARRDAWSGTVVAVFQPGEEIGAGAQAMVDDGLVDRVPTPDVVLGQHVMPAPAGVLSTRPGIITSASDVWRIRMFGRGAHGSMPEAAVDPVVVAASTVLRLQTVVSRELGMNEPAVLTIGMLQAGSKENVIPDDAVIGLNLRCYDEGVRTRAQQAIRRIVAAEAEAAGAPREPEITPVETYELTDNDPAAVDRVLESFRENFDDSRVQSTGPSSASEDFGVLGRAWGAPSVFWFVGGLDPETYAEAARDGRLGELPTNHSPQFAPVLDPTVRTGVEALVTAAGAWLAR</sequence>